<dbReference type="PANTHER" id="PTHR10666">
    <property type="entry name" value="UBIQUITIN"/>
    <property type="match status" value="1"/>
</dbReference>
<dbReference type="Gene3D" id="3.10.20.90">
    <property type="entry name" value="Phosphatidylinositol 3-kinase Catalytic Subunit, Chain A, domain 1"/>
    <property type="match status" value="1"/>
</dbReference>
<dbReference type="InterPro" id="IPR000626">
    <property type="entry name" value="Ubiquitin-like_dom"/>
</dbReference>
<reference evidence="1" key="2">
    <citation type="submission" date="2022-06" db="UniProtKB">
        <authorList>
            <consortium name="EnsemblMetazoa"/>
        </authorList>
    </citation>
    <scope>IDENTIFICATION</scope>
    <source>
        <strain evidence="1">PS312</strain>
    </source>
</reference>
<dbReference type="GO" id="GO:0031386">
    <property type="term" value="F:protein tag activity"/>
    <property type="evidence" value="ECO:0000318"/>
    <property type="project" value="GO_Central"/>
</dbReference>
<dbReference type="InterPro" id="IPR029071">
    <property type="entry name" value="Ubiquitin-like_domsf"/>
</dbReference>
<dbReference type="InterPro" id="IPR019956">
    <property type="entry name" value="Ubiquitin_dom"/>
</dbReference>
<evidence type="ECO:0000313" key="1">
    <source>
        <dbReference type="EnsemblMetazoa" id="PPA09139.1"/>
    </source>
</evidence>
<dbReference type="EnsemblMetazoa" id="PPA09139.1">
    <property type="protein sequence ID" value="PPA09139.1"/>
    <property type="gene ID" value="WBGene00098693"/>
</dbReference>
<dbReference type="SUPFAM" id="SSF54236">
    <property type="entry name" value="Ubiquitin-like"/>
    <property type="match status" value="1"/>
</dbReference>
<protein>
    <submittedName>
        <fullName evidence="1">Ubiquitin</fullName>
    </submittedName>
</protein>
<dbReference type="SMART" id="SM00213">
    <property type="entry name" value="UBQ"/>
    <property type="match status" value="1"/>
</dbReference>
<proteinExistence type="predicted"/>
<dbReference type="GO" id="GO:0005737">
    <property type="term" value="C:cytoplasm"/>
    <property type="evidence" value="ECO:0000318"/>
    <property type="project" value="GO_Central"/>
</dbReference>
<dbReference type="InterPro" id="IPR050158">
    <property type="entry name" value="Ubiquitin_ubiquitin-like"/>
</dbReference>
<dbReference type="PRINTS" id="PR00348">
    <property type="entry name" value="UBIQUITIN"/>
</dbReference>
<organism evidence="1 2">
    <name type="scientific">Pristionchus pacificus</name>
    <name type="common">Parasitic nematode worm</name>
    <dbReference type="NCBI Taxonomy" id="54126"/>
    <lineage>
        <taxon>Eukaryota</taxon>
        <taxon>Metazoa</taxon>
        <taxon>Ecdysozoa</taxon>
        <taxon>Nematoda</taxon>
        <taxon>Chromadorea</taxon>
        <taxon>Rhabditida</taxon>
        <taxon>Rhabditina</taxon>
        <taxon>Diplogasteromorpha</taxon>
        <taxon>Diplogasteroidea</taxon>
        <taxon>Neodiplogasteridae</taxon>
        <taxon>Pristionchus</taxon>
    </lineage>
</organism>
<dbReference type="GO" id="GO:0016567">
    <property type="term" value="P:protein ubiquitination"/>
    <property type="evidence" value="ECO:0000318"/>
    <property type="project" value="GO_Central"/>
</dbReference>
<name>A0A2A6B6F0_PRIPA</name>
<dbReference type="OrthoDB" id="428577at2759"/>
<dbReference type="PROSITE" id="PS50053">
    <property type="entry name" value="UBIQUITIN_2"/>
    <property type="match status" value="1"/>
</dbReference>
<keyword evidence="2" id="KW-1185">Reference proteome</keyword>
<dbReference type="AlphaFoldDB" id="A0A2A6B6F0"/>
<dbReference type="GO" id="GO:0031625">
    <property type="term" value="F:ubiquitin protein ligase binding"/>
    <property type="evidence" value="ECO:0000318"/>
    <property type="project" value="GO_Central"/>
</dbReference>
<dbReference type="GO" id="GO:0005634">
    <property type="term" value="C:nucleus"/>
    <property type="evidence" value="ECO:0000318"/>
    <property type="project" value="GO_Central"/>
</dbReference>
<dbReference type="PROSITE" id="PS00299">
    <property type="entry name" value="UBIQUITIN_1"/>
    <property type="match status" value="1"/>
</dbReference>
<dbReference type="GO" id="GO:0019941">
    <property type="term" value="P:modification-dependent protein catabolic process"/>
    <property type="evidence" value="ECO:0000318"/>
    <property type="project" value="GO_Central"/>
</dbReference>
<gene>
    <name evidence="1" type="primary">WBGene00098693</name>
</gene>
<evidence type="ECO:0000313" key="2">
    <source>
        <dbReference type="Proteomes" id="UP000005239"/>
    </source>
</evidence>
<reference evidence="2" key="1">
    <citation type="journal article" date="2008" name="Nat. Genet.">
        <title>The Pristionchus pacificus genome provides a unique perspective on nematode lifestyle and parasitism.</title>
        <authorList>
            <person name="Dieterich C."/>
            <person name="Clifton S.W."/>
            <person name="Schuster L.N."/>
            <person name="Chinwalla A."/>
            <person name="Delehaunty K."/>
            <person name="Dinkelacker I."/>
            <person name="Fulton L."/>
            <person name="Fulton R."/>
            <person name="Godfrey J."/>
            <person name="Minx P."/>
            <person name="Mitreva M."/>
            <person name="Roeseler W."/>
            <person name="Tian H."/>
            <person name="Witte H."/>
            <person name="Yang S.P."/>
            <person name="Wilson R.K."/>
            <person name="Sommer R.J."/>
        </authorList>
    </citation>
    <scope>NUCLEOTIDE SEQUENCE [LARGE SCALE GENOMIC DNA]</scope>
    <source>
        <strain evidence="2">PS312</strain>
    </source>
</reference>
<dbReference type="GO" id="GO:0003735">
    <property type="term" value="F:structural constituent of ribosome"/>
    <property type="evidence" value="ECO:0000318"/>
    <property type="project" value="GO_Central"/>
</dbReference>
<accession>A0A8R1Y8R3</accession>
<sequence>MSSSQMVSSEEDLHMKRGGHRLFDHTFFPDAYLAIHSSYFSDLFYGPDSKGLNGRYELDYDPHTFGCVNCTSSLENRLNLALQLKLRFAVKRMIVNNVKTRDDIMKIIRDNDAVVSYGYLFTSFPQNEMVTRSDTSDISDPLILNSFPDSISIILQGETVLGSASILSLHSPALSEILYKDGQLTKEIHLDIDLNSYRSFLHSIIGEFPTTLTTKFLDDLLTIGAKNLYDFYLSEILKKIISHHRSEASFNSKKIVEHCFNQSKPDMNTIVSNIGVIQQPTIFQKSVIRFVDREYLESLISKCTSLPQSDVEQLMKNFEESEFTQYPFQFYVKTLTGQTYVLDFCSSTLVLELKNEICEKTGIPIDQQRLIFGGRQMTDNETLGDCGVEKDSIVHLVLRLC</sequence>
<dbReference type="InterPro" id="IPR019954">
    <property type="entry name" value="Ubiquitin_CS"/>
</dbReference>
<dbReference type="Proteomes" id="UP000005239">
    <property type="component" value="Unassembled WGS sequence"/>
</dbReference>
<accession>A0A2A6B6F0</accession>
<dbReference type="Pfam" id="PF00240">
    <property type="entry name" value="ubiquitin"/>
    <property type="match status" value="1"/>
</dbReference>